<dbReference type="Proteomes" id="UP000886595">
    <property type="component" value="Unassembled WGS sequence"/>
</dbReference>
<protein>
    <submittedName>
        <fullName evidence="1">Uncharacterized protein</fullName>
    </submittedName>
</protein>
<dbReference type="AlphaFoldDB" id="A0A8X7SAP1"/>
<organism evidence="1 2">
    <name type="scientific">Brassica carinata</name>
    <name type="common">Ethiopian mustard</name>
    <name type="synonym">Abyssinian cabbage</name>
    <dbReference type="NCBI Taxonomy" id="52824"/>
    <lineage>
        <taxon>Eukaryota</taxon>
        <taxon>Viridiplantae</taxon>
        <taxon>Streptophyta</taxon>
        <taxon>Embryophyta</taxon>
        <taxon>Tracheophyta</taxon>
        <taxon>Spermatophyta</taxon>
        <taxon>Magnoliopsida</taxon>
        <taxon>eudicotyledons</taxon>
        <taxon>Gunneridae</taxon>
        <taxon>Pentapetalae</taxon>
        <taxon>rosids</taxon>
        <taxon>malvids</taxon>
        <taxon>Brassicales</taxon>
        <taxon>Brassicaceae</taxon>
        <taxon>Brassiceae</taxon>
        <taxon>Brassica</taxon>
    </lineage>
</organism>
<dbReference type="EMBL" id="JAAMPC010000007">
    <property type="protein sequence ID" value="KAG2303574.1"/>
    <property type="molecule type" value="Genomic_DNA"/>
</dbReference>
<accession>A0A8X7SAP1</accession>
<proteinExistence type="predicted"/>
<comment type="caution">
    <text evidence="1">The sequence shown here is derived from an EMBL/GenBank/DDBJ whole genome shotgun (WGS) entry which is preliminary data.</text>
</comment>
<dbReference type="OrthoDB" id="1116345at2759"/>
<evidence type="ECO:0000313" key="1">
    <source>
        <dbReference type="EMBL" id="KAG2303574.1"/>
    </source>
</evidence>
<reference evidence="1 2" key="1">
    <citation type="submission" date="2020-02" db="EMBL/GenBank/DDBJ databases">
        <authorList>
            <person name="Ma Q."/>
            <person name="Huang Y."/>
            <person name="Song X."/>
            <person name="Pei D."/>
        </authorList>
    </citation>
    <scope>NUCLEOTIDE SEQUENCE [LARGE SCALE GENOMIC DNA]</scope>
    <source>
        <strain evidence="1">Sxm20200214</strain>
        <tissue evidence="1">Leaf</tissue>
    </source>
</reference>
<gene>
    <name evidence="1" type="ORF">Bca52824_032225</name>
</gene>
<keyword evidence="2" id="KW-1185">Reference proteome</keyword>
<evidence type="ECO:0000313" key="2">
    <source>
        <dbReference type="Proteomes" id="UP000886595"/>
    </source>
</evidence>
<name>A0A8X7SAP1_BRACI</name>
<sequence length="200" mass="22435">MRRITQRRHLRLFLCRIPAAFQSSLQTPASHPCPTISPQQKILIYASNTVLSDLNVAPDYSLDARADDDIECEGSVVADTPAAEKENTQPLVVVASESQDVEMDEMHIPFYLLKIPSFSLGLSQDDDPAAKQTANPIRFVSPPKDQEEEVLEQRKSKRSRITSAVLQDYRCDPKVTAGLCIIPNLEQRFKVMEHSVLKES</sequence>